<organism evidence="1 2">
    <name type="scientific">Schizophyllum amplum</name>
    <dbReference type="NCBI Taxonomy" id="97359"/>
    <lineage>
        <taxon>Eukaryota</taxon>
        <taxon>Fungi</taxon>
        <taxon>Dikarya</taxon>
        <taxon>Basidiomycota</taxon>
        <taxon>Agaricomycotina</taxon>
        <taxon>Agaricomycetes</taxon>
        <taxon>Agaricomycetidae</taxon>
        <taxon>Agaricales</taxon>
        <taxon>Schizophyllaceae</taxon>
        <taxon>Schizophyllum</taxon>
    </lineage>
</organism>
<dbReference type="AlphaFoldDB" id="A0A550BVI5"/>
<comment type="caution">
    <text evidence="1">The sequence shown here is derived from an EMBL/GenBank/DDBJ whole genome shotgun (WGS) entry which is preliminary data.</text>
</comment>
<sequence length="156" mass="18090">MCILCTSDVCPTYKLLEQVTLQGMTFDELLVACREEEERWKDASAAIVVLHKARTRWANTYTDMFEGGDNTEETMEAARRAENVPKDSEEELLLGTVGIGNADWDVEEEYVRILDRWRTLRQNRLRKEAQQDDLKCDIGTYKRLIAAKADNDRQRN</sequence>
<keyword evidence="2" id="KW-1185">Reference proteome</keyword>
<dbReference type="EMBL" id="VDMD01000068">
    <property type="protein sequence ID" value="TRM56523.1"/>
    <property type="molecule type" value="Genomic_DNA"/>
</dbReference>
<gene>
    <name evidence="1" type="ORF">BD626DRAFT_575671</name>
</gene>
<evidence type="ECO:0000313" key="2">
    <source>
        <dbReference type="Proteomes" id="UP000320762"/>
    </source>
</evidence>
<accession>A0A550BVI5</accession>
<name>A0A550BVI5_9AGAR</name>
<proteinExistence type="predicted"/>
<evidence type="ECO:0000313" key="1">
    <source>
        <dbReference type="EMBL" id="TRM56523.1"/>
    </source>
</evidence>
<dbReference type="Proteomes" id="UP000320762">
    <property type="component" value="Unassembled WGS sequence"/>
</dbReference>
<protein>
    <submittedName>
        <fullName evidence="1">Uncharacterized protein</fullName>
    </submittedName>
</protein>
<reference evidence="1 2" key="1">
    <citation type="journal article" date="2019" name="New Phytol.">
        <title>Comparative genomics reveals unique wood-decay strategies and fruiting body development in the Schizophyllaceae.</title>
        <authorList>
            <person name="Almasi E."/>
            <person name="Sahu N."/>
            <person name="Krizsan K."/>
            <person name="Balint B."/>
            <person name="Kovacs G.M."/>
            <person name="Kiss B."/>
            <person name="Cseklye J."/>
            <person name="Drula E."/>
            <person name="Henrissat B."/>
            <person name="Nagy I."/>
            <person name="Chovatia M."/>
            <person name="Adam C."/>
            <person name="LaButti K."/>
            <person name="Lipzen A."/>
            <person name="Riley R."/>
            <person name="Grigoriev I.V."/>
            <person name="Nagy L.G."/>
        </authorList>
    </citation>
    <scope>NUCLEOTIDE SEQUENCE [LARGE SCALE GENOMIC DNA]</scope>
    <source>
        <strain evidence="1 2">NL-1724</strain>
    </source>
</reference>